<dbReference type="InParanoid" id="A0A078BB11"/>
<evidence type="ECO:0000313" key="1">
    <source>
        <dbReference type="EMBL" id="CDW91584.1"/>
    </source>
</evidence>
<proteinExistence type="predicted"/>
<sequence>MEQSENLFQSERISGLEKISSTQIPEKSSDFFSNLNLSIQQFFSKKETNTDSILKSSTLIQDFNSKLKNFNSILSPDSSTKNFKPQQRGVSKLILNQDNTFIGVIWDNQLGFSIFETTNYKLAYYQESQYEITHLSLLYRTLQYGFITSQRPNQVEFYDKGKKMYSQMFSTQIKDVQIVNRHYQAFALKNQMYIYKGRDLFDCIKTADNDKGLFSFATFKADDLRLILATISEKSQCSLQIKDFAFQREFMIDNVFGEKEDAQQNLIGDILLDDFGERLFVVNYQGILLKLYSIFELRTNQTTQPIQQFRRGYNACLQFGKLQILRIQLSKSEPDVEVGVIGGESGTIHFFRFKPLQTEIQDIDTIGQEEESKFSEFFRKMKDKCLPSLLTFESSQLKIRLDPDIIINKPYLLFPTQDSTLISKQKLEFQKDSQNEEGVLRMKFKIKNFTERGTFESNRESSFGLLNQSLQISPKDDVFDMYDSIDSPIHIKRPQPES</sequence>
<reference evidence="1 2" key="1">
    <citation type="submission" date="2014-06" db="EMBL/GenBank/DDBJ databases">
        <authorList>
            <person name="Swart Estienne"/>
        </authorList>
    </citation>
    <scope>NUCLEOTIDE SEQUENCE [LARGE SCALE GENOMIC DNA]</scope>
    <source>
        <strain evidence="1 2">130c</strain>
    </source>
</reference>
<protein>
    <submittedName>
        <fullName evidence="1">Uncharacterized protein</fullName>
    </submittedName>
</protein>
<dbReference type="AlphaFoldDB" id="A0A078BB11"/>
<dbReference type="EMBL" id="CCKQ01019574">
    <property type="protein sequence ID" value="CDW91584.1"/>
    <property type="molecule type" value="Genomic_DNA"/>
</dbReference>
<evidence type="ECO:0000313" key="2">
    <source>
        <dbReference type="Proteomes" id="UP000039865"/>
    </source>
</evidence>
<name>A0A078BB11_STYLE</name>
<organism evidence="1 2">
    <name type="scientific">Stylonychia lemnae</name>
    <name type="common">Ciliate</name>
    <dbReference type="NCBI Taxonomy" id="5949"/>
    <lineage>
        <taxon>Eukaryota</taxon>
        <taxon>Sar</taxon>
        <taxon>Alveolata</taxon>
        <taxon>Ciliophora</taxon>
        <taxon>Intramacronucleata</taxon>
        <taxon>Spirotrichea</taxon>
        <taxon>Stichotrichia</taxon>
        <taxon>Sporadotrichida</taxon>
        <taxon>Oxytrichidae</taxon>
        <taxon>Stylonychinae</taxon>
        <taxon>Stylonychia</taxon>
    </lineage>
</organism>
<keyword evidence="2" id="KW-1185">Reference proteome</keyword>
<dbReference type="Proteomes" id="UP000039865">
    <property type="component" value="Unassembled WGS sequence"/>
</dbReference>
<accession>A0A078BB11</accession>
<gene>
    <name evidence="1" type="primary">Contig7051.g7544</name>
    <name evidence="1" type="ORF">STYLEM_20741</name>
</gene>